<accession>A0A7S4LDY8</accession>
<proteinExistence type="predicted"/>
<feature type="compositionally biased region" description="Basic residues" evidence="1">
    <location>
        <begin position="1"/>
        <end position="12"/>
    </location>
</feature>
<sequence length="104" mass="11141">MKQLKARAHGHIKPKDGPLNGARAWSSLVGEQVRASPLSKGVKGPVTDNKWNSTVCFFIFDVWAALGVCQGSMSARHCQDVALLSIVFVLDLNTPPLPLSSPCA</sequence>
<name>A0A7S4LDY8_9EUGL</name>
<dbReference type="EMBL" id="HBJA01098936">
    <property type="protein sequence ID" value="CAE0822997.1"/>
    <property type="molecule type" value="Transcribed_RNA"/>
</dbReference>
<gene>
    <name evidence="2" type="ORF">EGYM00163_LOCUS34198</name>
</gene>
<organism evidence="2">
    <name type="scientific">Eutreptiella gymnastica</name>
    <dbReference type="NCBI Taxonomy" id="73025"/>
    <lineage>
        <taxon>Eukaryota</taxon>
        <taxon>Discoba</taxon>
        <taxon>Euglenozoa</taxon>
        <taxon>Euglenida</taxon>
        <taxon>Spirocuta</taxon>
        <taxon>Euglenophyceae</taxon>
        <taxon>Eutreptiales</taxon>
        <taxon>Eutreptiaceae</taxon>
        <taxon>Eutreptiella</taxon>
    </lineage>
</organism>
<evidence type="ECO:0000313" key="2">
    <source>
        <dbReference type="EMBL" id="CAE0822997.1"/>
    </source>
</evidence>
<protein>
    <submittedName>
        <fullName evidence="2">Uncharacterized protein</fullName>
    </submittedName>
</protein>
<dbReference type="AlphaFoldDB" id="A0A7S4LDY8"/>
<reference evidence="2" key="1">
    <citation type="submission" date="2021-01" db="EMBL/GenBank/DDBJ databases">
        <authorList>
            <person name="Corre E."/>
            <person name="Pelletier E."/>
            <person name="Niang G."/>
            <person name="Scheremetjew M."/>
            <person name="Finn R."/>
            <person name="Kale V."/>
            <person name="Holt S."/>
            <person name="Cochrane G."/>
            <person name="Meng A."/>
            <person name="Brown T."/>
            <person name="Cohen L."/>
        </authorList>
    </citation>
    <scope>NUCLEOTIDE SEQUENCE</scope>
    <source>
        <strain evidence="2">CCMP1594</strain>
    </source>
</reference>
<evidence type="ECO:0000256" key="1">
    <source>
        <dbReference type="SAM" id="MobiDB-lite"/>
    </source>
</evidence>
<feature type="region of interest" description="Disordered" evidence="1">
    <location>
        <begin position="1"/>
        <end position="21"/>
    </location>
</feature>